<feature type="compositionally biased region" description="Basic and acidic residues" evidence="6">
    <location>
        <begin position="114"/>
        <end position="132"/>
    </location>
</feature>
<dbReference type="InParanoid" id="A0A1Y2LV57"/>
<dbReference type="EMBL" id="KZ107848">
    <property type="protein sequence ID" value="OSS47700.1"/>
    <property type="molecule type" value="Genomic_DNA"/>
</dbReference>
<dbReference type="GO" id="GO:0016020">
    <property type="term" value="C:membrane"/>
    <property type="evidence" value="ECO:0007669"/>
    <property type="project" value="UniProtKB-SubCell"/>
</dbReference>
<sequence>MEKRIKMSIAGLLGLGVFASIAGIVRFATIVRSTPGIASGTDYLLLLDPIMTWAHAEPAIGMVAANLPALRPLLERALAFLSTLKSRLHSDARSAGPPRSESVDRVALGPPGGEEGKDMGNETRIMEGHGGADVRASPSENQSHGGLVGPEQGARVKRNSSFGVKIRPI</sequence>
<evidence type="ECO:0000256" key="1">
    <source>
        <dbReference type="ARBA" id="ARBA00004141"/>
    </source>
</evidence>
<feature type="region of interest" description="Disordered" evidence="6">
    <location>
        <begin position="89"/>
        <end position="169"/>
    </location>
</feature>
<organism evidence="8 9">
    <name type="scientific">Epicoccum nigrum</name>
    <name type="common">Soil fungus</name>
    <name type="synonym">Epicoccum purpurascens</name>
    <dbReference type="NCBI Taxonomy" id="105696"/>
    <lineage>
        <taxon>Eukaryota</taxon>
        <taxon>Fungi</taxon>
        <taxon>Dikarya</taxon>
        <taxon>Ascomycota</taxon>
        <taxon>Pezizomycotina</taxon>
        <taxon>Dothideomycetes</taxon>
        <taxon>Pleosporomycetidae</taxon>
        <taxon>Pleosporales</taxon>
        <taxon>Pleosporineae</taxon>
        <taxon>Didymellaceae</taxon>
        <taxon>Epicoccum</taxon>
    </lineage>
</organism>
<evidence type="ECO:0000313" key="8">
    <source>
        <dbReference type="EMBL" id="OSS47700.1"/>
    </source>
</evidence>
<keyword evidence="9" id="KW-1185">Reference proteome</keyword>
<keyword evidence="3" id="KW-1133">Transmembrane helix</keyword>
<accession>A0A1Y2LV57</accession>
<proteinExistence type="inferred from homology"/>
<evidence type="ECO:0000313" key="9">
    <source>
        <dbReference type="Proteomes" id="UP000193240"/>
    </source>
</evidence>
<evidence type="ECO:0000256" key="5">
    <source>
        <dbReference type="ARBA" id="ARBA00038359"/>
    </source>
</evidence>
<evidence type="ECO:0000259" key="7">
    <source>
        <dbReference type="Pfam" id="PF20684"/>
    </source>
</evidence>
<evidence type="ECO:0000256" key="4">
    <source>
        <dbReference type="ARBA" id="ARBA00023136"/>
    </source>
</evidence>
<name>A0A1Y2LV57_EPING</name>
<dbReference type="AlphaFoldDB" id="A0A1Y2LV57"/>
<feature type="domain" description="Rhodopsin" evidence="7">
    <location>
        <begin position="2"/>
        <end position="76"/>
    </location>
</feature>
<keyword evidence="2" id="KW-0812">Transmembrane</keyword>
<evidence type="ECO:0000256" key="6">
    <source>
        <dbReference type="SAM" id="MobiDB-lite"/>
    </source>
</evidence>
<dbReference type="PANTHER" id="PTHR33048">
    <property type="entry name" value="PTH11-LIKE INTEGRAL MEMBRANE PROTEIN (AFU_ORTHOLOGUE AFUA_5G11245)"/>
    <property type="match status" value="1"/>
</dbReference>
<dbReference type="InterPro" id="IPR052337">
    <property type="entry name" value="SAT4-like"/>
</dbReference>
<dbReference type="InterPro" id="IPR049326">
    <property type="entry name" value="Rhodopsin_dom_fungi"/>
</dbReference>
<dbReference type="Proteomes" id="UP000193240">
    <property type="component" value="Unassembled WGS sequence"/>
</dbReference>
<comment type="similarity">
    <text evidence="5">Belongs to the SAT4 family.</text>
</comment>
<dbReference type="STRING" id="105696.A0A1Y2LV57"/>
<dbReference type="PANTHER" id="PTHR33048:SF31">
    <property type="entry name" value="INTEGRAL MEMBRANE PROTEIN"/>
    <property type="match status" value="1"/>
</dbReference>
<keyword evidence="4" id="KW-0472">Membrane</keyword>
<reference evidence="8 9" key="1">
    <citation type="journal article" date="2017" name="Genome Announc.">
        <title>Genome sequence of the saprophytic ascomycete Epicoccum nigrum ICMP 19927 strain isolated from New Zealand.</title>
        <authorList>
            <person name="Fokin M."/>
            <person name="Fleetwood D."/>
            <person name="Weir B.S."/>
            <person name="Villas-Boas S.G."/>
        </authorList>
    </citation>
    <scope>NUCLEOTIDE SEQUENCE [LARGE SCALE GENOMIC DNA]</scope>
    <source>
        <strain evidence="8 9">ICMP 19927</strain>
    </source>
</reference>
<gene>
    <name evidence="8" type="ORF">B5807_07347</name>
</gene>
<evidence type="ECO:0000256" key="2">
    <source>
        <dbReference type="ARBA" id="ARBA00022692"/>
    </source>
</evidence>
<evidence type="ECO:0000256" key="3">
    <source>
        <dbReference type="ARBA" id="ARBA00022989"/>
    </source>
</evidence>
<protein>
    <recommendedName>
        <fullName evidence="7">Rhodopsin domain-containing protein</fullName>
    </recommendedName>
</protein>
<dbReference type="Pfam" id="PF20684">
    <property type="entry name" value="Fung_rhodopsin"/>
    <property type="match status" value="1"/>
</dbReference>
<comment type="subcellular location">
    <subcellularLocation>
        <location evidence="1">Membrane</location>
        <topology evidence="1">Multi-pass membrane protein</topology>
    </subcellularLocation>
</comment>